<dbReference type="InterPro" id="IPR037284">
    <property type="entry name" value="SUF_FeS_clus_asmbl_SufBD_sf"/>
</dbReference>
<dbReference type="Proteomes" id="UP000053144">
    <property type="component" value="Unassembled WGS sequence"/>
</dbReference>
<evidence type="ECO:0000256" key="1">
    <source>
        <dbReference type="ARBA" id="ARBA00023078"/>
    </source>
</evidence>
<name>A0A0L9T3S1_PHAAN</name>
<evidence type="ECO:0000313" key="3">
    <source>
        <dbReference type="Proteomes" id="UP000053144"/>
    </source>
</evidence>
<sequence>MPAEVKETATTASSSDEKICEILCNRDICYYSTPKKKRPLQSLQDTDPELLRYFDKLGVPLNEQKRLANVAVDTVLNSVSMATTYRKTLEKAEVIFCSISDAIKEYLKLVHKYLGKVVPSDDNYYADGSFFYISKDTKCPMQISPTSESTRWKRGSVKKALKLAVDEKDSILASIPAELKIKGSLVHASLIEGKGGLQTLFQSIKEQDANKVSMNLASTLDIVAELELLQAPGLSFLLSGRGTVEFTIEKGDGSTYSPVGGEQKNTATIQVVIDRYSASLTAGNFAKPVMDGAYNGAKLNSINQAILSDNGGDKNSGYSVPLEIMPSGQFEPLYKYRNYIYLDYWNIFIL</sequence>
<protein>
    <submittedName>
        <fullName evidence="2">Uncharacterized protein</fullName>
    </submittedName>
</protein>
<reference evidence="3" key="1">
    <citation type="journal article" date="2015" name="Proc. Natl. Acad. Sci. U.S.A.">
        <title>Genome sequencing of adzuki bean (Vigna angularis) provides insight into high starch and low fat accumulation and domestication.</title>
        <authorList>
            <person name="Yang K."/>
            <person name="Tian Z."/>
            <person name="Chen C."/>
            <person name="Luo L."/>
            <person name="Zhao B."/>
            <person name="Wang Z."/>
            <person name="Yu L."/>
            <person name="Li Y."/>
            <person name="Sun Y."/>
            <person name="Li W."/>
            <person name="Chen Y."/>
            <person name="Li Y."/>
            <person name="Zhang Y."/>
            <person name="Ai D."/>
            <person name="Zhao J."/>
            <person name="Shang C."/>
            <person name="Ma Y."/>
            <person name="Wu B."/>
            <person name="Wang M."/>
            <person name="Gao L."/>
            <person name="Sun D."/>
            <person name="Zhang P."/>
            <person name="Guo F."/>
            <person name="Wang W."/>
            <person name="Li Y."/>
            <person name="Wang J."/>
            <person name="Varshney R.K."/>
            <person name="Wang J."/>
            <person name="Ling H.Q."/>
            <person name="Wan P."/>
        </authorList>
    </citation>
    <scope>NUCLEOTIDE SEQUENCE</scope>
    <source>
        <strain evidence="3">cv. Jingnong 6</strain>
    </source>
</reference>
<dbReference type="AlphaFoldDB" id="A0A0L9T3S1"/>
<keyword evidence="1" id="KW-0793">Thylakoid</keyword>
<accession>A0A0L9T3S1</accession>
<organism evidence="2 3">
    <name type="scientific">Phaseolus angularis</name>
    <name type="common">Azuki bean</name>
    <name type="synonym">Vigna angularis</name>
    <dbReference type="NCBI Taxonomy" id="3914"/>
    <lineage>
        <taxon>Eukaryota</taxon>
        <taxon>Viridiplantae</taxon>
        <taxon>Streptophyta</taxon>
        <taxon>Embryophyta</taxon>
        <taxon>Tracheophyta</taxon>
        <taxon>Spermatophyta</taxon>
        <taxon>Magnoliopsida</taxon>
        <taxon>eudicotyledons</taxon>
        <taxon>Gunneridae</taxon>
        <taxon>Pentapetalae</taxon>
        <taxon>rosids</taxon>
        <taxon>fabids</taxon>
        <taxon>Fabales</taxon>
        <taxon>Fabaceae</taxon>
        <taxon>Papilionoideae</taxon>
        <taxon>50 kb inversion clade</taxon>
        <taxon>NPAAA clade</taxon>
        <taxon>indigoferoid/millettioid clade</taxon>
        <taxon>Phaseoleae</taxon>
        <taxon>Vigna</taxon>
    </lineage>
</organism>
<dbReference type="EMBL" id="KQ258258">
    <property type="protein sequence ID" value="KOM25227.1"/>
    <property type="molecule type" value="Genomic_DNA"/>
</dbReference>
<evidence type="ECO:0000313" key="2">
    <source>
        <dbReference type="EMBL" id="KOM25227.1"/>
    </source>
</evidence>
<gene>
    <name evidence="2" type="ORF">LR48_Vigan62s000400</name>
</gene>
<dbReference type="PANTHER" id="PTHR47318">
    <property type="entry name" value="PEPTIDYL-PROLYL CIS-TRANS ISOMERASE CYP37, CHLOROPLASTIC"/>
    <property type="match status" value="1"/>
</dbReference>
<dbReference type="Gramene" id="KOM25227">
    <property type="protein sequence ID" value="KOM25227"/>
    <property type="gene ID" value="LR48_Vigan62s000400"/>
</dbReference>
<dbReference type="InterPro" id="IPR044259">
    <property type="entry name" value="CYP37-like"/>
</dbReference>
<proteinExistence type="predicted"/>
<dbReference type="SUPFAM" id="SSF101960">
    <property type="entry name" value="Stabilizer of iron transporter SufD"/>
    <property type="match status" value="1"/>
</dbReference>
<dbReference type="STRING" id="3914.A0A0L9T3S1"/>
<dbReference type="InterPro" id="IPR023222">
    <property type="entry name" value="PsbQ-like_dom_sf"/>
</dbReference>
<dbReference type="PANTHER" id="PTHR47318:SF1">
    <property type="entry name" value="PEPTIDYL-PROLYL CIS-TRANS ISOMERASE CYP37, CHLOROPLASTIC"/>
    <property type="match status" value="1"/>
</dbReference>
<dbReference type="Gene3D" id="1.20.120.290">
    <property type="entry name" value="Oxygen-evolving enhancer protein 3 (PsbQ), four-helix up-down bundle"/>
    <property type="match status" value="1"/>
</dbReference>